<evidence type="ECO:0000313" key="1">
    <source>
        <dbReference type="EMBL" id="KZX12865.1"/>
    </source>
</evidence>
<reference evidence="2" key="1">
    <citation type="journal article" date="2016" name="Genome Announc.">
        <title>Draft Genome Sequences of Methanobrevibacter curvatus DSM11111, Methanobrevibacter cuticularis DSM11139, Methanobrevibacter filiformis DSM11501, and Methanobrevibacter oralis DSM7256.</title>
        <authorList>
            <person name="Poehlein A."/>
            <person name="Seedorf H."/>
        </authorList>
    </citation>
    <scope>NUCLEOTIDE SEQUENCE [LARGE SCALE GENOMIC DNA]</scope>
    <source>
        <strain evidence="2">DSM 7256 / JCM 30027 / ZR</strain>
    </source>
</reference>
<dbReference type="RefSeq" id="WP_063720335.1">
    <property type="nucleotide sequence ID" value="NZ_LWMU01000062.1"/>
</dbReference>
<protein>
    <submittedName>
        <fullName evidence="1">Uncharacterized protein</fullName>
    </submittedName>
</protein>
<proteinExistence type="predicted"/>
<comment type="caution">
    <text evidence="1">The sequence shown here is derived from an EMBL/GenBank/DDBJ whole genome shotgun (WGS) entry which is preliminary data.</text>
</comment>
<dbReference type="OrthoDB" id="79345at2157"/>
<keyword evidence="2" id="KW-1185">Reference proteome</keyword>
<evidence type="ECO:0000313" key="2">
    <source>
        <dbReference type="Proteomes" id="UP000077428"/>
    </source>
</evidence>
<name>A0A162FGW5_METOA</name>
<accession>A0A162FGW5</accession>
<dbReference type="EMBL" id="LWMU01000062">
    <property type="protein sequence ID" value="KZX12865.1"/>
    <property type="molecule type" value="Genomic_DNA"/>
</dbReference>
<sequence length="89" mass="10470">MATNIYLTISNVDLVRKNDDERVQCSFGENTVQFFLYIDGILDEDCVINKDGVIEYHDPHCKHCFSHDVIKKSYNRRKIYLENGVSVYY</sequence>
<dbReference type="Proteomes" id="UP000077428">
    <property type="component" value="Unassembled WGS sequence"/>
</dbReference>
<organism evidence="1 2">
    <name type="scientific">Methanobrevibacter oralis</name>
    <dbReference type="NCBI Taxonomy" id="66851"/>
    <lineage>
        <taxon>Archaea</taxon>
        <taxon>Methanobacteriati</taxon>
        <taxon>Methanobacteriota</taxon>
        <taxon>Methanomada group</taxon>
        <taxon>Methanobacteria</taxon>
        <taxon>Methanobacteriales</taxon>
        <taxon>Methanobacteriaceae</taxon>
        <taxon>Methanobrevibacter</taxon>
    </lineage>
</organism>
<gene>
    <name evidence="1" type="ORF">MBORA_10430</name>
</gene>
<dbReference type="AlphaFoldDB" id="A0A162FGW5"/>
<dbReference type="PATRIC" id="fig|66851.6.peg.1144"/>